<protein>
    <submittedName>
        <fullName evidence="5">Co-chaperone Hsc20</fullName>
    </submittedName>
</protein>
<feature type="region of interest" description="Disordered" evidence="3">
    <location>
        <begin position="1"/>
        <end position="29"/>
    </location>
</feature>
<dbReference type="InterPro" id="IPR036869">
    <property type="entry name" value="J_dom_sf"/>
</dbReference>
<dbReference type="InterPro" id="IPR001623">
    <property type="entry name" value="DnaJ_domain"/>
</dbReference>
<dbReference type="SUPFAM" id="SSF46565">
    <property type="entry name" value="Chaperone J-domain"/>
    <property type="match status" value="1"/>
</dbReference>
<evidence type="ECO:0000256" key="1">
    <source>
        <dbReference type="ARBA" id="ARBA00010476"/>
    </source>
</evidence>
<evidence type="ECO:0000313" key="5">
    <source>
        <dbReference type="EMBL" id="KAF1830637.1"/>
    </source>
</evidence>
<keyword evidence="6" id="KW-1185">Reference proteome</keyword>
<dbReference type="GO" id="GO:0051087">
    <property type="term" value="F:protein-folding chaperone binding"/>
    <property type="evidence" value="ECO:0007669"/>
    <property type="project" value="InterPro"/>
</dbReference>
<dbReference type="NCBIfam" id="TIGR00714">
    <property type="entry name" value="hscB"/>
    <property type="match status" value="1"/>
</dbReference>
<gene>
    <name evidence="5" type="ORF">BDW02DRAFT_650480</name>
</gene>
<name>A0A6A5K710_9PLEO</name>
<dbReference type="PANTHER" id="PTHR14021:SF15">
    <property type="entry name" value="IRON-SULFUR CLUSTER CO-CHAPERONE PROTEIN HSCB"/>
    <property type="match status" value="1"/>
</dbReference>
<evidence type="ECO:0000256" key="3">
    <source>
        <dbReference type="SAM" id="MobiDB-lite"/>
    </source>
</evidence>
<feature type="domain" description="Co-chaperone HscB C-terminal oligomerisation" evidence="4">
    <location>
        <begin position="181"/>
        <end position="252"/>
    </location>
</feature>
<accession>A0A6A5K710</accession>
<feature type="compositionally biased region" description="Low complexity" evidence="3">
    <location>
        <begin position="52"/>
        <end position="61"/>
    </location>
</feature>
<keyword evidence="2" id="KW-0143">Chaperone</keyword>
<feature type="compositionally biased region" description="Polar residues" evidence="3">
    <location>
        <begin position="14"/>
        <end position="26"/>
    </location>
</feature>
<evidence type="ECO:0000259" key="4">
    <source>
        <dbReference type="Pfam" id="PF07743"/>
    </source>
</evidence>
<dbReference type="Gene3D" id="1.10.287.110">
    <property type="entry name" value="DnaJ domain"/>
    <property type="match status" value="1"/>
</dbReference>
<evidence type="ECO:0000256" key="2">
    <source>
        <dbReference type="ARBA" id="ARBA00023186"/>
    </source>
</evidence>
<dbReference type="GO" id="GO:0044571">
    <property type="term" value="P:[2Fe-2S] cluster assembly"/>
    <property type="evidence" value="ECO:0007669"/>
    <property type="project" value="InterPro"/>
</dbReference>
<dbReference type="Pfam" id="PF07743">
    <property type="entry name" value="HSCB_C"/>
    <property type="match status" value="1"/>
</dbReference>
<dbReference type="Proteomes" id="UP000800040">
    <property type="component" value="Unassembled WGS sequence"/>
</dbReference>
<dbReference type="InterPro" id="IPR009073">
    <property type="entry name" value="HscB_oligo_C"/>
</dbReference>
<proteinExistence type="inferred from homology"/>
<organism evidence="5 6">
    <name type="scientific">Decorospora gaudefroyi</name>
    <dbReference type="NCBI Taxonomy" id="184978"/>
    <lineage>
        <taxon>Eukaryota</taxon>
        <taxon>Fungi</taxon>
        <taxon>Dikarya</taxon>
        <taxon>Ascomycota</taxon>
        <taxon>Pezizomycotina</taxon>
        <taxon>Dothideomycetes</taxon>
        <taxon>Pleosporomycetidae</taxon>
        <taxon>Pleosporales</taxon>
        <taxon>Pleosporineae</taxon>
        <taxon>Pleosporaceae</taxon>
        <taxon>Decorospora</taxon>
    </lineage>
</organism>
<dbReference type="InterPro" id="IPR036386">
    <property type="entry name" value="HscB_C_sf"/>
</dbReference>
<comment type="similarity">
    <text evidence="1">Belongs to the HscB family.</text>
</comment>
<dbReference type="AlphaFoldDB" id="A0A6A5K710"/>
<dbReference type="Gene3D" id="1.20.1280.20">
    <property type="entry name" value="HscB, C-terminal domain"/>
    <property type="match status" value="1"/>
</dbReference>
<dbReference type="PANTHER" id="PTHR14021">
    <property type="entry name" value="IRON-SULFUR CLUSTER CO-CHAPERONE PROTEIN HSCB"/>
    <property type="match status" value="1"/>
</dbReference>
<feature type="compositionally biased region" description="Low complexity" evidence="3">
    <location>
        <begin position="71"/>
        <end position="86"/>
    </location>
</feature>
<feature type="region of interest" description="Disordered" evidence="3">
    <location>
        <begin position="48"/>
        <end position="86"/>
    </location>
</feature>
<dbReference type="InterPro" id="IPR004640">
    <property type="entry name" value="HscB"/>
</dbReference>
<dbReference type="CDD" id="cd06257">
    <property type="entry name" value="DnaJ"/>
    <property type="match status" value="1"/>
</dbReference>
<evidence type="ECO:0000313" key="6">
    <source>
        <dbReference type="Proteomes" id="UP000800040"/>
    </source>
</evidence>
<dbReference type="OrthoDB" id="448954at2759"/>
<reference evidence="5" key="1">
    <citation type="submission" date="2020-01" db="EMBL/GenBank/DDBJ databases">
        <authorList>
            <consortium name="DOE Joint Genome Institute"/>
            <person name="Haridas S."/>
            <person name="Albert R."/>
            <person name="Binder M."/>
            <person name="Bloem J."/>
            <person name="Labutti K."/>
            <person name="Salamov A."/>
            <person name="Andreopoulos B."/>
            <person name="Baker S.E."/>
            <person name="Barry K."/>
            <person name="Bills G."/>
            <person name="Bluhm B.H."/>
            <person name="Cannon C."/>
            <person name="Castanera R."/>
            <person name="Culley D.E."/>
            <person name="Daum C."/>
            <person name="Ezra D."/>
            <person name="Gonzalez J.B."/>
            <person name="Henrissat B."/>
            <person name="Kuo A."/>
            <person name="Liang C."/>
            <person name="Lipzen A."/>
            <person name="Lutzoni F."/>
            <person name="Magnuson J."/>
            <person name="Mondo S."/>
            <person name="Nolan M."/>
            <person name="Ohm R."/>
            <person name="Pangilinan J."/>
            <person name="Park H.-J."/>
            <person name="Ramirez L."/>
            <person name="Alfaro M."/>
            <person name="Sun H."/>
            <person name="Tritt A."/>
            <person name="Yoshinaga Y."/>
            <person name="Zwiers L.-H."/>
            <person name="Turgeon B.G."/>
            <person name="Goodwin S.B."/>
            <person name="Spatafora J.W."/>
            <person name="Crous P.W."/>
            <person name="Grigoriev I.V."/>
        </authorList>
    </citation>
    <scope>NUCLEOTIDE SEQUENCE</scope>
    <source>
        <strain evidence="5">P77</strain>
    </source>
</reference>
<sequence length="264" mass="29238">MPSLRPSAARTFRASLSSPSTASPFRTQPGAPPCRLCAHCISPQPTWRRFQSSASASASNSKETPFDSQTSTQQNPSPAQAQTQAQAQTHYTFFPQSLPHGPPPKGPFTIDLAALKKEFLQLQARAHPDLHPPSSKKRAEALSATINTAYKTLQSPLHRAQYILSLRGIHVAEDETAKVADPELLMEVLEAREAVEEAEKEADLEGLRTVNEQRIRESIGRMEAAFNEDDLGRVAEEVVRLRYWVNIQESIEAWERGAPVVLKH</sequence>
<dbReference type="GO" id="GO:0001671">
    <property type="term" value="F:ATPase activator activity"/>
    <property type="evidence" value="ECO:0007669"/>
    <property type="project" value="InterPro"/>
</dbReference>
<dbReference type="GO" id="GO:0005739">
    <property type="term" value="C:mitochondrion"/>
    <property type="evidence" value="ECO:0007669"/>
    <property type="project" value="TreeGrafter"/>
</dbReference>
<dbReference type="GO" id="GO:0051259">
    <property type="term" value="P:protein complex oligomerization"/>
    <property type="evidence" value="ECO:0007669"/>
    <property type="project" value="InterPro"/>
</dbReference>
<dbReference type="EMBL" id="ML975389">
    <property type="protein sequence ID" value="KAF1830637.1"/>
    <property type="molecule type" value="Genomic_DNA"/>
</dbReference>
<dbReference type="SUPFAM" id="SSF47144">
    <property type="entry name" value="HSC20 (HSCB), C-terminal oligomerisation domain"/>
    <property type="match status" value="1"/>
</dbReference>